<dbReference type="GO" id="GO:0004222">
    <property type="term" value="F:metalloendopeptidase activity"/>
    <property type="evidence" value="ECO:0007669"/>
    <property type="project" value="TreeGrafter"/>
</dbReference>
<protein>
    <submittedName>
        <fullName evidence="4">Peptidoglycan DD-metalloendopeptidase family protein</fullName>
    </submittedName>
</protein>
<keyword evidence="5" id="KW-1185">Reference proteome</keyword>
<dbReference type="InterPro" id="IPR011055">
    <property type="entry name" value="Dup_hybrid_motif"/>
</dbReference>
<evidence type="ECO:0000256" key="2">
    <source>
        <dbReference type="SAM" id="Phobius"/>
    </source>
</evidence>
<evidence type="ECO:0000313" key="4">
    <source>
        <dbReference type="EMBL" id="MBC5714280.1"/>
    </source>
</evidence>
<dbReference type="Proteomes" id="UP000606720">
    <property type="component" value="Unassembled WGS sequence"/>
</dbReference>
<evidence type="ECO:0000259" key="3">
    <source>
        <dbReference type="Pfam" id="PF01551"/>
    </source>
</evidence>
<dbReference type="EMBL" id="JACOPH010000006">
    <property type="protein sequence ID" value="MBC5714280.1"/>
    <property type="molecule type" value="Genomic_DNA"/>
</dbReference>
<dbReference type="Gene3D" id="2.70.70.10">
    <property type="entry name" value="Glucose Permease (Domain IIA)"/>
    <property type="match status" value="1"/>
</dbReference>
<dbReference type="CDD" id="cd12797">
    <property type="entry name" value="M23_peptidase"/>
    <property type="match status" value="1"/>
</dbReference>
<organism evidence="4 5">
    <name type="scientific">Roseburia zhanii</name>
    <dbReference type="NCBI Taxonomy" id="2763064"/>
    <lineage>
        <taxon>Bacteria</taxon>
        <taxon>Bacillati</taxon>
        <taxon>Bacillota</taxon>
        <taxon>Clostridia</taxon>
        <taxon>Lachnospirales</taxon>
        <taxon>Lachnospiraceae</taxon>
        <taxon>Roseburia</taxon>
    </lineage>
</organism>
<dbReference type="PANTHER" id="PTHR21666:SF270">
    <property type="entry name" value="MUREIN HYDROLASE ACTIVATOR ENVC"/>
    <property type="match status" value="1"/>
</dbReference>
<feature type="transmembrane region" description="Helical" evidence="2">
    <location>
        <begin position="12"/>
        <end position="33"/>
    </location>
</feature>
<keyword evidence="2" id="KW-1133">Transmembrane helix</keyword>
<keyword evidence="2" id="KW-0812">Transmembrane</keyword>
<dbReference type="AlphaFoldDB" id="A0A923RTW6"/>
<comment type="caution">
    <text evidence="4">The sequence shown here is derived from an EMBL/GenBank/DDBJ whole genome shotgun (WGS) entry which is preliminary data.</text>
</comment>
<dbReference type="SUPFAM" id="SSF51261">
    <property type="entry name" value="Duplicated hybrid motif"/>
    <property type="match status" value="1"/>
</dbReference>
<feature type="region of interest" description="Disordered" evidence="1">
    <location>
        <begin position="41"/>
        <end position="93"/>
    </location>
</feature>
<name>A0A923RTW6_9FIRM</name>
<gene>
    <name evidence="4" type="ORF">H8S17_08665</name>
</gene>
<evidence type="ECO:0000313" key="5">
    <source>
        <dbReference type="Proteomes" id="UP000606720"/>
    </source>
</evidence>
<evidence type="ECO:0000256" key="1">
    <source>
        <dbReference type="SAM" id="MobiDB-lite"/>
    </source>
</evidence>
<proteinExistence type="predicted"/>
<dbReference type="InterPro" id="IPR016047">
    <property type="entry name" value="M23ase_b-sheet_dom"/>
</dbReference>
<dbReference type="PANTHER" id="PTHR21666">
    <property type="entry name" value="PEPTIDASE-RELATED"/>
    <property type="match status" value="1"/>
</dbReference>
<dbReference type="InterPro" id="IPR050570">
    <property type="entry name" value="Cell_wall_metabolism_enzyme"/>
</dbReference>
<dbReference type="Pfam" id="PF01551">
    <property type="entry name" value="Peptidase_M23"/>
    <property type="match status" value="1"/>
</dbReference>
<accession>A0A923RTW6</accession>
<keyword evidence="2" id="KW-0472">Membrane</keyword>
<dbReference type="RefSeq" id="WP_186867009.1">
    <property type="nucleotide sequence ID" value="NZ_JACOPH010000006.1"/>
</dbReference>
<feature type="compositionally biased region" description="Basic and acidic residues" evidence="1">
    <location>
        <begin position="49"/>
        <end position="58"/>
    </location>
</feature>
<sequence length="262" mass="28872">MRKTNTFFWRNRYKIAVVCMLIAAVGFTGVYLYSGREKSEPQKQQVAVKDTEQKEEIKNSVTAKADIKEEDTEEQTARASAVIEPKSSEMKDTETATIAKEDAAVEADTQTAETAAKKPAAGELHFDTETGLLWPVSGSVILDYSMDQTVYFTTLDQYKYNPAVIISGNVNDKVKAAASGKIVDISTNEVTGYTVTMDIGDGYTAIYGQLKEVPYETGAYVEMGNTIGFVSEPTKYFALEGSNLYFALQKDGEPVDPVEFFQ</sequence>
<feature type="domain" description="M23ase beta-sheet core" evidence="3">
    <location>
        <begin position="163"/>
        <end position="257"/>
    </location>
</feature>
<reference evidence="4" key="1">
    <citation type="submission" date="2020-08" db="EMBL/GenBank/DDBJ databases">
        <title>Genome public.</title>
        <authorList>
            <person name="Liu C."/>
            <person name="Sun Q."/>
        </authorList>
    </citation>
    <scope>NUCLEOTIDE SEQUENCE</scope>
    <source>
        <strain evidence="4">BX1005</strain>
    </source>
</reference>